<keyword evidence="2" id="KW-1185">Reference proteome</keyword>
<protein>
    <submittedName>
        <fullName evidence="1">Uncharacterized protein</fullName>
    </submittedName>
</protein>
<proteinExistence type="predicted"/>
<accession>A0A9P4T4I4</accession>
<dbReference type="AlphaFoldDB" id="A0A9P4T4I4"/>
<dbReference type="OrthoDB" id="5355161at2759"/>
<dbReference type="Proteomes" id="UP000801428">
    <property type="component" value="Unassembled WGS sequence"/>
</dbReference>
<dbReference type="EMBL" id="SWKU01000051">
    <property type="protein sequence ID" value="KAF2993511.1"/>
    <property type="molecule type" value="Genomic_DNA"/>
</dbReference>
<name>A0A9P4T4I4_CURKU</name>
<evidence type="ECO:0000313" key="2">
    <source>
        <dbReference type="Proteomes" id="UP000801428"/>
    </source>
</evidence>
<gene>
    <name evidence="1" type="ORF">E8E13_001167</name>
</gene>
<comment type="caution">
    <text evidence="1">The sequence shown here is derived from an EMBL/GenBank/DDBJ whole genome shotgun (WGS) entry which is preliminary data.</text>
</comment>
<organism evidence="1 2">
    <name type="scientific">Curvularia kusanoi</name>
    <name type="common">Cochliobolus kusanoi</name>
    <dbReference type="NCBI Taxonomy" id="90978"/>
    <lineage>
        <taxon>Eukaryota</taxon>
        <taxon>Fungi</taxon>
        <taxon>Dikarya</taxon>
        <taxon>Ascomycota</taxon>
        <taxon>Pezizomycotina</taxon>
        <taxon>Dothideomycetes</taxon>
        <taxon>Pleosporomycetidae</taxon>
        <taxon>Pleosporales</taxon>
        <taxon>Pleosporineae</taxon>
        <taxon>Pleosporaceae</taxon>
        <taxon>Curvularia</taxon>
    </lineage>
</organism>
<sequence>MASRWFASPETWAIDTPEMRPYLPPSFTLADYNRILRKVVGWLVQWVETGSNPFIHHQLWKKCFPAEIQNAYMALAAYQRKTSSNSEIISCIVENQVTQLVANGLIINTTPNMRDDVLNLGRVQALLVYQCIGLYDGDVRLRKLAEQHIAVLESWLEIVMQHTSHMMSEATPPENVPPGQGLWYSWIIAESVRRIWLVTAGIQGMYKYFSQPGPQLGCLGGTIFTSRSGFWEAPTAGAWEKQCSERFSGLVRLTETDKMLALVPKEDISDFARMVLECTYGSEWCEFRLGAP</sequence>
<evidence type="ECO:0000313" key="1">
    <source>
        <dbReference type="EMBL" id="KAF2993511.1"/>
    </source>
</evidence>
<reference evidence="1" key="1">
    <citation type="submission" date="2019-04" db="EMBL/GenBank/DDBJ databases">
        <title>Sequencing of skin fungus with MAO and IRED activity.</title>
        <authorList>
            <person name="Marsaioli A.J."/>
            <person name="Bonatto J.M.C."/>
            <person name="Reis Junior O."/>
        </authorList>
    </citation>
    <scope>NUCLEOTIDE SEQUENCE</scope>
    <source>
        <strain evidence="1">30M1</strain>
    </source>
</reference>